<keyword evidence="1" id="KW-1133">Transmembrane helix</keyword>
<feature type="transmembrane region" description="Helical" evidence="1">
    <location>
        <begin position="108"/>
        <end position="130"/>
    </location>
</feature>
<reference evidence="2" key="1">
    <citation type="submission" date="2024-07" db="EMBL/GenBank/DDBJ databases">
        <authorList>
            <person name="Kim Y.J."/>
            <person name="Jeong J.Y."/>
        </authorList>
    </citation>
    <scope>NUCLEOTIDE SEQUENCE</scope>
    <source>
        <strain evidence="2">GIHE-MW2</strain>
    </source>
</reference>
<proteinExistence type="predicted"/>
<dbReference type="AlphaFoldDB" id="A0AAU8JKQ3"/>
<dbReference type="RefSeq" id="WP_054468603.1">
    <property type="nucleotide sequence ID" value="NZ_CP159837.1"/>
</dbReference>
<keyword evidence="1" id="KW-0812">Transmembrane</keyword>
<dbReference type="NCBIfam" id="TIGR02532">
    <property type="entry name" value="IV_pilin_GFxxxE"/>
    <property type="match status" value="1"/>
</dbReference>
<dbReference type="EMBL" id="CP159837">
    <property type="protein sequence ID" value="XCM39389.1"/>
    <property type="molecule type" value="Genomic_DNA"/>
</dbReference>
<name>A0AAU8JKQ3_9CYAN</name>
<evidence type="ECO:0000313" key="2">
    <source>
        <dbReference type="EMBL" id="XCM39389.1"/>
    </source>
</evidence>
<protein>
    <submittedName>
        <fullName evidence="2">Prepilin-type N-terminal cleavage/methylation domain-containing protein</fullName>
    </submittedName>
</protein>
<keyword evidence="1" id="KW-0472">Membrane</keyword>
<dbReference type="InterPro" id="IPR012902">
    <property type="entry name" value="N_methyl_site"/>
</dbReference>
<accession>A0AAU8JKQ3</accession>
<dbReference type="InterPro" id="IPR045584">
    <property type="entry name" value="Pilin-like"/>
</dbReference>
<sequence>MSDLTKPSEKLHLLRHLADYPPSLPFERGERLGKVFRLRKAGKISDSGFTDRPDRCRGDSRITETGFLLRIPQLTADIHSRNPVSSWRNASNARNGANNFLPSSGFTLLELLLVVFIISLLGAIAIPSWLSLLNTTRVNNAQSTLYSAMLQAKSKATEQKVIYQVSFREQNNTAQWAVHPVTINPLDAGWHDLNPSVKIDAAETTLYKHPATGVWRVQFNHKGHANGQLGRVTVALRDSGKKKRCVFVSTLLGALRQGQENSKPKNGRYCY</sequence>
<dbReference type="PROSITE" id="PS00409">
    <property type="entry name" value="PROKAR_NTER_METHYL"/>
    <property type="match status" value="1"/>
</dbReference>
<dbReference type="Gene3D" id="3.30.700.10">
    <property type="entry name" value="Glycoprotein, Type 4 Pilin"/>
    <property type="match status" value="1"/>
</dbReference>
<organism evidence="2">
    <name type="scientific">Planktothricoides raciborskii GIHE-MW2</name>
    <dbReference type="NCBI Taxonomy" id="2792601"/>
    <lineage>
        <taxon>Bacteria</taxon>
        <taxon>Bacillati</taxon>
        <taxon>Cyanobacteriota</taxon>
        <taxon>Cyanophyceae</taxon>
        <taxon>Oscillatoriophycideae</taxon>
        <taxon>Oscillatoriales</taxon>
        <taxon>Oscillatoriaceae</taxon>
        <taxon>Planktothricoides</taxon>
    </lineage>
</organism>
<dbReference type="SUPFAM" id="SSF54523">
    <property type="entry name" value="Pili subunits"/>
    <property type="match status" value="1"/>
</dbReference>
<dbReference type="Pfam" id="PF07963">
    <property type="entry name" value="N_methyl"/>
    <property type="match status" value="1"/>
</dbReference>
<gene>
    <name evidence="2" type="ORF">ABWT76_002312</name>
</gene>
<evidence type="ECO:0000256" key="1">
    <source>
        <dbReference type="SAM" id="Phobius"/>
    </source>
</evidence>